<accession>A0ABV4XG02</accession>
<dbReference type="Proteomes" id="UP001576774">
    <property type="component" value="Unassembled WGS sequence"/>
</dbReference>
<dbReference type="EMBL" id="JBHFNQ010000219">
    <property type="protein sequence ID" value="MFB2881292.1"/>
    <property type="molecule type" value="Genomic_DNA"/>
</dbReference>
<reference evidence="1 2" key="1">
    <citation type="submission" date="2024-09" db="EMBL/GenBank/DDBJ databases">
        <title>Floridaenema gen nov. (Aerosakkonemataceae, Aerosakkonematales ord. nov., Cyanobacteria) from benthic tropical and subtropical fresh waters, with the description of four new species.</title>
        <authorList>
            <person name="Moretto J.A."/>
            <person name="Berthold D.E."/>
            <person name="Lefler F.W."/>
            <person name="Huang I.-S."/>
            <person name="Laughinghouse H. IV."/>
        </authorList>
    </citation>
    <scope>NUCLEOTIDE SEQUENCE [LARGE SCALE GENOMIC DNA]</scope>
    <source>
        <strain evidence="1 2">BLCC-F46</strain>
    </source>
</reference>
<organism evidence="1 2">
    <name type="scientific">Floridaenema aerugineum BLCC-F46</name>
    <dbReference type="NCBI Taxonomy" id="3153654"/>
    <lineage>
        <taxon>Bacteria</taxon>
        <taxon>Bacillati</taxon>
        <taxon>Cyanobacteriota</taxon>
        <taxon>Cyanophyceae</taxon>
        <taxon>Oscillatoriophycideae</taxon>
        <taxon>Aerosakkonematales</taxon>
        <taxon>Aerosakkonemataceae</taxon>
        <taxon>Floridanema</taxon>
        <taxon>Floridanema aerugineum</taxon>
    </lineage>
</organism>
<name>A0ABV4XG02_9CYAN</name>
<protein>
    <submittedName>
        <fullName evidence="1">Uncharacterized protein</fullName>
    </submittedName>
</protein>
<dbReference type="RefSeq" id="WP_413274274.1">
    <property type="nucleotide sequence ID" value="NZ_JBHFNQ010000219.1"/>
</dbReference>
<evidence type="ECO:0000313" key="2">
    <source>
        <dbReference type="Proteomes" id="UP001576774"/>
    </source>
</evidence>
<evidence type="ECO:0000313" key="1">
    <source>
        <dbReference type="EMBL" id="MFB2881292.1"/>
    </source>
</evidence>
<gene>
    <name evidence="1" type="ORF">ACE1CC_30945</name>
</gene>
<keyword evidence="2" id="KW-1185">Reference proteome</keyword>
<comment type="caution">
    <text evidence="1">The sequence shown here is derived from an EMBL/GenBank/DDBJ whole genome shotgun (WGS) entry which is preliminary data.</text>
</comment>
<proteinExistence type="predicted"/>
<sequence length="113" mass="13580">MEQFISWILENPNKENRYKILTWLKESEAEGLYWSKSNEKPPSHLKANLWAIYDPQKIARNFYWENDVFTFTSVGSAVSTLQVKQLKLYYLDNILHLYSASDTFYPYIFRRDI</sequence>